<sequence>MEKMKNMDLKKLEEINGGGRGTAYKIGKGAGLVAGTAWRYSKNFGKVIPGPIPPFFIVPNMYNGGPV</sequence>
<dbReference type="Proteomes" id="UP000240615">
    <property type="component" value="Chromosome"/>
</dbReference>
<proteinExistence type="predicted"/>
<evidence type="ECO:0008006" key="3">
    <source>
        <dbReference type="Google" id="ProtNLM"/>
    </source>
</evidence>
<dbReference type="RefSeq" id="WP_159034246.1">
    <property type="nucleotide sequence ID" value="NZ_CP027777.1"/>
</dbReference>
<dbReference type="EMBL" id="CP027777">
    <property type="protein sequence ID" value="AVQ37658.1"/>
    <property type="molecule type" value="Genomic_DNA"/>
</dbReference>
<evidence type="ECO:0000313" key="1">
    <source>
        <dbReference type="EMBL" id="AVQ37658.1"/>
    </source>
</evidence>
<reference evidence="1 2" key="1">
    <citation type="submission" date="2018-01" db="EMBL/GenBank/DDBJ databases">
        <title>Genetic Diversity of Clostridium botulinum in seafood.</title>
        <authorList>
            <person name="Athira V."/>
            <person name="Arun Jyothi P.V."/>
            <person name="Lalitha K.V."/>
            <person name="Joseph T.C."/>
        </authorList>
    </citation>
    <scope>NUCLEOTIDE SEQUENCE [LARGE SCALE GENOMIC DNA]</scope>
    <source>
        <strain evidence="1 2">Mfbjulcb8</strain>
    </source>
</reference>
<organism evidence="1 2">
    <name type="scientific">Clostridium botulinum</name>
    <dbReference type="NCBI Taxonomy" id="1491"/>
    <lineage>
        <taxon>Bacteria</taxon>
        <taxon>Bacillati</taxon>
        <taxon>Bacillota</taxon>
        <taxon>Clostridia</taxon>
        <taxon>Eubacteriales</taxon>
        <taxon>Clostridiaceae</taxon>
        <taxon>Clostridium</taxon>
    </lineage>
</organism>
<dbReference type="AlphaFoldDB" id="A0ABC8CR24"/>
<gene>
    <name evidence="1" type="ORF">C7M56_02745</name>
</gene>
<evidence type="ECO:0000313" key="2">
    <source>
        <dbReference type="Proteomes" id="UP000240615"/>
    </source>
</evidence>
<accession>A0ABC8CR24</accession>
<protein>
    <recommendedName>
        <fullName evidence="3">Bacteriocin</fullName>
    </recommendedName>
</protein>
<name>A0ABC8CR24_CLOBO</name>